<keyword evidence="1" id="KW-0472">Membrane</keyword>
<dbReference type="SUPFAM" id="SSF103473">
    <property type="entry name" value="MFS general substrate transporter"/>
    <property type="match status" value="1"/>
</dbReference>
<reference evidence="2 3" key="1">
    <citation type="journal article" date="2023" name="Arcadia Sci">
        <title>De novo assembly of a long-read Amblyomma americanum tick genome.</title>
        <authorList>
            <person name="Chou S."/>
            <person name="Poskanzer K.E."/>
            <person name="Rollins M."/>
            <person name="Thuy-Boun P.S."/>
        </authorList>
    </citation>
    <scope>NUCLEOTIDE SEQUENCE [LARGE SCALE GENOMIC DNA]</scope>
    <source>
        <strain evidence="2">F_SG_1</strain>
        <tissue evidence="2">Salivary glands</tissue>
    </source>
</reference>
<sequence length="115" mass="12409">MVGARTKGPPVDVCWGVPLLAALSTLVLTLPVSYMAVLFVFFVDDYNVSRERASWPQNVLTMATHVSGLLVGALQRRVPVVNIVVLGAFLASLGIIASAFTREVIWMSITLGAMY</sequence>
<keyword evidence="1" id="KW-0812">Transmembrane</keyword>
<proteinExistence type="predicted"/>
<feature type="transmembrane region" description="Helical" evidence="1">
    <location>
        <begin position="80"/>
        <end position="100"/>
    </location>
</feature>
<protein>
    <recommendedName>
        <fullName evidence="4">Monocarboxylate transporter</fullName>
    </recommendedName>
</protein>
<evidence type="ECO:0000256" key="1">
    <source>
        <dbReference type="SAM" id="Phobius"/>
    </source>
</evidence>
<evidence type="ECO:0000313" key="3">
    <source>
        <dbReference type="Proteomes" id="UP001321473"/>
    </source>
</evidence>
<dbReference type="InterPro" id="IPR036259">
    <property type="entry name" value="MFS_trans_sf"/>
</dbReference>
<dbReference type="AlphaFoldDB" id="A0AAQ4D440"/>
<dbReference type="Proteomes" id="UP001321473">
    <property type="component" value="Unassembled WGS sequence"/>
</dbReference>
<accession>A0AAQ4D440</accession>
<gene>
    <name evidence="2" type="ORF">V5799_000068</name>
</gene>
<feature type="non-terminal residue" evidence="2">
    <location>
        <position position="115"/>
    </location>
</feature>
<dbReference type="EMBL" id="JARKHS020035451">
    <property type="protein sequence ID" value="KAK8757230.1"/>
    <property type="molecule type" value="Genomic_DNA"/>
</dbReference>
<dbReference type="Gene3D" id="1.20.1250.20">
    <property type="entry name" value="MFS general substrate transporter like domains"/>
    <property type="match status" value="1"/>
</dbReference>
<organism evidence="2 3">
    <name type="scientific">Amblyomma americanum</name>
    <name type="common">Lone star tick</name>
    <dbReference type="NCBI Taxonomy" id="6943"/>
    <lineage>
        <taxon>Eukaryota</taxon>
        <taxon>Metazoa</taxon>
        <taxon>Ecdysozoa</taxon>
        <taxon>Arthropoda</taxon>
        <taxon>Chelicerata</taxon>
        <taxon>Arachnida</taxon>
        <taxon>Acari</taxon>
        <taxon>Parasitiformes</taxon>
        <taxon>Ixodida</taxon>
        <taxon>Ixodoidea</taxon>
        <taxon>Ixodidae</taxon>
        <taxon>Amblyomminae</taxon>
        <taxon>Amblyomma</taxon>
    </lineage>
</organism>
<keyword evidence="1" id="KW-1133">Transmembrane helix</keyword>
<evidence type="ECO:0000313" key="2">
    <source>
        <dbReference type="EMBL" id="KAK8757230.1"/>
    </source>
</evidence>
<feature type="transmembrane region" description="Helical" evidence="1">
    <location>
        <begin position="20"/>
        <end position="43"/>
    </location>
</feature>
<evidence type="ECO:0008006" key="4">
    <source>
        <dbReference type="Google" id="ProtNLM"/>
    </source>
</evidence>
<keyword evidence="3" id="KW-1185">Reference proteome</keyword>
<comment type="caution">
    <text evidence="2">The sequence shown here is derived from an EMBL/GenBank/DDBJ whole genome shotgun (WGS) entry which is preliminary data.</text>
</comment>
<name>A0AAQ4D440_AMBAM</name>